<reference evidence="8" key="2">
    <citation type="submission" date="2021-04" db="EMBL/GenBank/DDBJ databases">
        <authorList>
            <person name="Gilroy R."/>
        </authorList>
    </citation>
    <scope>NUCLEOTIDE SEQUENCE</scope>
    <source>
        <strain evidence="8">ChiGjej1B1-14440</strain>
    </source>
</reference>
<dbReference type="PANTHER" id="PTHR46795">
    <property type="entry name" value="ABC TRANSPORTER PERMEASE-RELATED-RELATED"/>
    <property type="match status" value="1"/>
</dbReference>
<feature type="transmembrane region" description="Helical" evidence="6">
    <location>
        <begin position="204"/>
        <end position="222"/>
    </location>
</feature>
<comment type="similarity">
    <text evidence="6">Belongs to the ABC-4 integral membrane protein family.</text>
</comment>
<evidence type="ECO:0000256" key="4">
    <source>
        <dbReference type="ARBA" id="ARBA00022989"/>
    </source>
</evidence>
<feature type="transmembrane region" description="Helical" evidence="6">
    <location>
        <begin position="104"/>
        <end position="137"/>
    </location>
</feature>
<dbReference type="PIRSF" id="PIRSF018968">
    <property type="entry name" value="ABC_permease_BceB"/>
    <property type="match status" value="1"/>
</dbReference>
<evidence type="ECO:0000256" key="1">
    <source>
        <dbReference type="ARBA" id="ARBA00004651"/>
    </source>
</evidence>
<feature type="transmembrane region" description="Helical" evidence="6">
    <location>
        <begin position="234"/>
        <end position="255"/>
    </location>
</feature>
<reference evidence="8" key="1">
    <citation type="journal article" date="2021" name="PeerJ">
        <title>Extensive microbial diversity within the chicken gut microbiome revealed by metagenomics and culture.</title>
        <authorList>
            <person name="Gilroy R."/>
            <person name="Ravi A."/>
            <person name="Getino M."/>
            <person name="Pursley I."/>
            <person name="Horton D.L."/>
            <person name="Alikhan N.F."/>
            <person name="Baker D."/>
            <person name="Gharbi K."/>
            <person name="Hall N."/>
            <person name="Watson M."/>
            <person name="Adriaenssens E.M."/>
            <person name="Foster-Nyarko E."/>
            <person name="Jarju S."/>
            <person name="Secka A."/>
            <person name="Antonio M."/>
            <person name="Oren A."/>
            <person name="Chaudhuri R.R."/>
            <person name="La Ragione R."/>
            <person name="Hildebrand F."/>
            <person name="Pallen M.J."/>
        </authorList>
    </citation>
    <scope>NUCLEOTIDE SEQUENCE</scope>
    <source>
        <strain evidence="8">ChiGjej1B1-14440</strain>
    </source>
</reference>
<evidence type="ECO:0000256" key="6">
    <source>
        <dbReference type="PIRNR" id="PIRNR018968"/>
    </source>
</evidence>
<feature type="transmembrane region" description="Helical" evidence="6">
    <location>
        <begin position="535"/>
        <end position="558"/>
    </location>
</feature>
<keyword evidence="2 6" id="KW-1003">Cell membrane</keyword>
<evidence type="ECO:0000313" key="9">
    <source>
        <dbReference type="Proteomes" id="UP000886724"/>
    </source>
</evidence>
<dbReference type="GO" id="GO:0005886">
    <property type="term" value="C:plasma membrane"/>
    <property type="evidence" value="ECO:0007669"/>
    <property type="project" value="UniProtKB-SubCell"/>
</dbReference>
<keyword evidence="4 6" id="KW-1133">Transmembrane helix</keyword>
<name>A0A9D1XKX3_9FIRM</name>
<dbReference type="GO" id="GO:0055085">
    <property type="term" value="P:transmembrane transport"/>
    <property type="evidence" value="ECO:0007669"/>
    <property type="project" value="UniProtKB-UniRule"/>
</dbReference>
<dbReference type="InterPro" id="IPR003838">
    <property type="entry name" value="ABC3_permease_C"/>
</dbReference>
<evidence type="ECO:0000313" key="8">
    <source>
        <dbReference type="EMBL" id="HIX81006.1"/>
    </source>
</evidence>
<feature type="transmembrane region" description="Helical" evidence="6">
    <location>
        <begin position="290"/>
        <end position="313"/>
    </location>
</feature>
<accession>A0A9D1XKX3</accession>
<feature type="domain" description="ABC3 transporter permease C-terminal" evidence="7">
    <location>
        <begin position="64"/>
        <end position="174"/>
    </location>
</feature>
<comment type="subcellular location">
    <subcellularLocation>
        <location evidence="1 6">Cell membrane</location>
        <topology evidence="1 6">Multi-pass membrane protein</topology>
    </subcellularLocation>
</comment>
<comment type="caution">
    <text evidence="8">The sequence shown here is derived from an EMBL/GenBank/DDBJ whole genome shotgun (WGS) entry which is preliminary data.</text>
</comment>
<gene>
    <name evidence="8" type="ORF">H9980_03400</name>
</gene>
<feature type="transmembrane region" description="Helical" evidence="6">
    <location>
        <begin position="17"/>
        <end position="34"/>
    </location>
</feature>
<keyword evidence="3 6" id="KW-0812">Transmembrane</keyword>
<feature type="transmembrane region" description="Helical" evidence="6">
    <location>
        <begin position="157"/>
        <end position="178"/>
    </location>
</feature>
<sequence length="659" mass="74764">MLFNLSFKNIKKSFKDYVIYFVTLILGITIFYIFNSLQSQTVMLEISDLARDIIKMMNDILSGVSVFVSFVLGFLIVYANRFLMKRRKREFGIYMILGMSKQQISKILIVETLIIGLISLVVGLVLGIVLSQVMSIIVANMFEADMNRFTFVLSGSALLKTICYFGIMYLLVIVFNTVQVNRQQLINLMTAHQQNEFITNKNPIVCLFVFIGAVLLLSYAYYNVTSNVENLTTFFSIILQMIYGALATYLIYWSLSGLLLKLVLKIKSVYFKNLNSFTVSQVVSKINTTILSTTVICLLLFLTICIFSSAVALNDSANSEIDELVPVDLQMITNVKDSQMTVKEYLNSNNINLNDEINLQEELNFETYYSDELTYGDTYGNMYSDISEEFLNEHERIIGVSAYNQVAKLYNLPTYQLENEYVVMGNYNNVCNIRNMVLKNKPDIELNGKVYHSKFASCQYGFLTIQSSPADMGFYIVPDEAVKNLNVDESFLIGNYSSSKAKRDEINEKLLGYRSDDLIVTTKLEIATNNIGTGAMVIFIGLYIGLVFLISCAAILALKELSQCIDNKEKYQILRKIGVDEKMINKSLFIQIAIYFAFPLILALIHSVFGIQVCKLMLESSGQLNVFGAIKITILFLIIIYGGYFYITYLSAKNIIKER</sequence>
<evidence type="ECO:0000256" key="3">
    <source>
        <dbReference type="ARBA" id="ARBA00022692"/>
    </source>
</evidence>
<dbReference type="EMBL" id="DXET01000082">
    <property type="protein sequence ID" value="HIX81006.1"/>
    <property type="molecule type" value="Genomic_DNA"/>
</dbReference>
<dbReference type="Proteomes" id="UP000886724">
    <property type="component" value="Unassembled WGS sequence"/>
</dbReference>
<feature type="transmembrane region" description="Helical" evidence="6">
    <location>
        <begin position="60"/>
        <end position="83"/>
    </location>
</feature>
<protein>
    <submittedName>
        <fullName evidence="8">ABC transporter permease</fullName>
    </submittedName>
</protein>
<dbReference type="PANTHER" id="PTHR46795:SF3">
    <property type="entry name" value="ABC TRANSPORTER PERMEASE"/>
    <property type="match status" value="1"/>
</dbReference>
<evidence type="ECO:0000256" key="2">
    <source>
        <dbReference type="ARBA" id="ARBA00022475"/>
    </source>
</evidence>
<keyword evidence="6" id="KW-0813">Transport</keyword>
<evidence type="ECO:0000259" key="7">
    <source>
        <dbReference type="Pfam" id="PF02687"/>
    </source>
</evidence>
<dbReference type="Pfam" id="PF02687">
    <property type="entry name" value="FtsX"/>
    <property type="match status" value="1"/>
</dbReference>
<keyword evidence="5 6" id="KW-0472">Membrane</keyword>
<organism evidence="8 9">
    <name type="scientific">Candidatus Erysipelatoclostridium merdavium</name>
    <dbReference type="NCBI Taxonomy" id="2838566"/>
    <lineage>
        <taxon>Bacteria</taxon>
        <taxon>Bacillati</taxon>
        <taxon>Bacillota</taxon>
        <taxon>Erysipelotrichia</taxon>
        <taxon>Erysipelotrichales</taxon>
        <taxon>Erysipelotrichales incertae sedis</taxon>
    </lineage>
</organism>
<feature type="transmembrane region" description="Helical" evidence="6">
    <location>
        <begin position="629"/>
        <end position="649"/>
    </location>
</feature>
<evidence type="ECO:0000256" key="5">
    <source>
        <dbReference type="ARBA" id="ARBA00023136"/>
    </source>
</evidence>
<dbReference type="InterPro" id="IPR027022">
    <property type="entry name" value="ABC_permease_BceB-typ"/>
</dbReference>
<feature type="transmembrane region" description="Helical" evidence="6">
    <location>
        <begin position="588"/>
        <end position="609"/>
    </location>
</feature>
<dbReference type="AlphaFoldDB" id="A0A9D1XKX3"/>
<proteinExistence type="inferred from homology"/>
<dbReference type="InterPro" id="IPR052536">
    <property type="entry name" value="ABC-4_Integral_Memb_Prot"/>
</dbReference>